<dbReference type="EMBL" id="JBHSJH010000001">
    <property type="protein sequence ID" value="MFC4892075.1"/>
    <property type="molecule type" value="Genomic_DNA"/>
</dbReference>
<dbReference type="Proteomes" id="UP001595926">
    <property type="component" value="Unassembled WGS sequence"/>
</dbReference>
<keyword evidence="1" id="KW-1133">Transmembrane helix</keyword>
<feature type="transmembrane region" description="Helical" evidence="1">
    <location>
        <begin position="36"/>
        <end position="58"/>
    </location>
</feature>
<feature type="transmembrane region" description="Helical" evidence="1">
    <location>
        <begin position="205"/>
        <end position="226"/>
    </location>
</feature>
<keyword evidence="3" id="KW-1185">Reference proteome</keyword>
<feature type="transmembrane region" description="Helical" evidence="1">
    <location>
        <begin position="158"/>
        <end position="184"/>
    </location>
</feature>
<feature type="transmembrane region" description="Helical" evidence="1">
    <location>
        <begin position="6"/>
        <end position="24"/>
    </location>
</feature>
<feature type="transmembrane region" description="Helical" evidence="1">
    <location>
        <begin position="319"/>
        <end position="338"/>
    </location>
</feature>
<evidence type="ECO:0000313" key="2">
    <source>
        <dbReference type="EMBL" id="MFC4892075.1"/>
    </source>
</evidence>
<evidence type="ECO:0000313" key="3">
    <source>
        <dbReference type="Proteomes" id="UP001595926"/>
    </source>
</evidence>
<feature type="transmembrane region" description="Helical" evidence="1">
    <location>
        <begin position="268"/>
        <end position="289"/>
    </location>
</feature>
<comment type="caution">
    <text evidence="2">The sequence shown here is derived from an EMBL/GenBank/DDBJ whole genome shotgun (WGS) entry which is preliminary data.</text>
</comment>
<feature type="transmembrane region" description="Helical" evidence="1">
    <location>
        <begin position="241"/>
        <end position="261"/>
    </location>
</feature>
<proteinExistence type="predicted"/>
<feature type="transmembrane region" description="Helical" evidence="1">
    <location>
        <begin position="344"/>
        <end position="363"/>
    </location>
</feature>
<feature type="transmembrane region" description="Helical" evidence="1">
    <location>
        <begin position="295"/>
        <end position="312"/>
    </location>
</feature>
<gene>
    <name evidence="2" type="ORF">ACFPDQ_03305</name>
</gene>
<feature type="transmembrane region" description="Helical" evidence="1">
    <location>
        <begin position="126"/>
        <end position="146"/>
    </location>
</feature>
<sequence length="371" mass="42777">MYLLVSAILGVVFYFFIFNINTKLLPREIAKKNNVYLLFSLLPITIIFIVSAICYVYINSFGYSSCSSSYGCSYSSHDQQLLYEAYRFLSTSIIYTSLYTLPILFFISFSLPKLWVKYTDSKLVKAYYVVAVCYATLIGYFCYLIQPNLYNIGSMSIITLSLLFLFLVVVIVLAILLITMLIFISTKSFTTKEIENKDYKKISRIFSFVFFIAFVIGNIISNYFAFNTDTYGLEYLLSSTFYTKAIIILVLPLFFISFFSFYRIKKAFLLCMLLGVIKTYIQMYLNFYYEISIEIYYISIFADLLLNILIIVSIFRISFAFYLGISLAFVISVFILLFANVVAFSGIAFGIYGIISLIICITGDKYIRQLD</sequence>
<protein>
    <submittedName>
        <fullName evidence="2">Uncharacterized protein</fullName>
    </submittedName>
</protein>
<dbReference type="RefSeq" id="WP_119330217.1">
    <property type="nucleotide sequence ID" value="NZ_JBHSJH010000001.1"/>
</dbReference>
<organism evidence="2 3">
    <name type="scientific">Pseudofrancisella aestuarii</name>
    <dbReference type="NCBI Taxonomy" id="2670347"/>
    <lineage>
        <taxon>Bacteria</taxon>
        <taxon>Pseudomonadati</taxon>
        <taxon>Pseudomonadota</taxon>
        <taxon>Gammaproteobacteria</taxon>
        <taxon>Thiotrichales</taxon>
        <taxon>Francisellaceae</taxon>
        <taxon>Pseudofrancisella</taxon>
    </lineage>
</organism>
<reference evidence="3" key="1">
    <citation type="journal article" date="2019" name="Int. J. Syst. Evol. Microbiol.">
        <title>The Global Catalogue of Microorganisms (GCM) 10K type strain sequencing project: providing services to taxonomists for standard genome sequencing and annotation.</title>
        <authorList>
            <consortium name="The Broad Institute Genomics Platform"/>
            <consortium name="The Broad Institute Genome Sequencing Center for Infectious Disease"/>
            <person name="Wu L."/>
            <person name="Ma J."/>
        </authorList>
    </citation>
    <scope>NUCLEOTIDE SEQUENCE [LARGE SCALE GENOMIC DNA]</scope>
    <source>
        <strain evidence="3">CGMCC 1.13718</strain>
    </source>
</reference>
<accession>A0ABV9TCR6</accession>
<name>A0ABV9TCR6_9GAMM</name>
<keyword evidence="1" id="KW-0812">Transmembrane</keyword>
<keyword evidence="1" id="KW-0472">Membrane</keyword>
<evidence type="ECO:0000256" key="1">
    <source>
        <dbReference type="SAM" id="Phobius"/>
    </source>
</evidence>
<feature type="transmembrane region" description="Helical" evidence="1">
    <location>
        <begin position="93"/>
        <end position="114"/>
    </location>
</feature>